<feature type="domain" description="TIR" evidence="5">
    <location>
        <begin position="33"/>
        <end position="179"/>
    </location>
</feature>
<dbReference type="InterPro" id="IPR000157">
    <property type="entry name" value="TIR_dom"/>
</dbReference>
<gene>
    <name evidence="6" type="ORF">JRO89_XS07G0284900</name>
</gene>
<dbReference type="SMART" id="SM00255">
    <property type="entry name" value="TIR"/>
    <property type="match status" value="1"/>
</dbReference>
<evidence type="ECO:0000313" key="6">
    <source>
        <dbReference type="EMBL" id="KAH7568384.1"/>
    </source>
</evidence>
<accession>A0ABQ8HVK2</accession>
<reference evidence="6 7" key="1">
    <citation type="submission" date="2021-02" db="EMBL/GenBank/DDBJ databases">
        <title>Plant Genome Project.</title>
        <authorList>
            <person name="Zhang R.-G."/>
        </authorList>
    </citation>
    <scope>NUCLEOTIDE SEQUENCE [LARGE SCALE GENOMIC DNA]</scope>
    <source>
        <tissue evidence="6">Leaves</tissue>
    </source>
</reference>
<keyword evidence="3" id="KW-0520">NAD</keyword>
<dbReference type="SUPFAM" id="SSF52200">
    <property type="entry name" value="Toll/Interleukin receptor TIR domain"/>
    <property type="match status" value="1"/>
</dbReference>
<evidence type="ECO:0000256" key="2">
    <source>
        <dbReference type="ARBA" id="ARBA00022801"/>
    </source>
</evidence>
<dbReference type="PROSITE" id="PS50104">
    <property type="entry name" value="TIR"/>
    <property type="match status" value="1"/>
</dbReference>
<dbReference type="PANTHER" id="PTHR32009">
    <property type="entry name" value="TMV RESISTANCE PROTEIN N-LIKE"/>
    <property type="match status" value="1"/>
</dbReference>
<evidence type="ECO:0000313" key="7">
    <source>
        <dbReference type="Proteomes" id="UP000827721"/>
    </source>
</evidence>
<keyword evidence="7" id="KW-1185">Reference proteome</keyword>
<comment type="caution">
    <text evidence="6">The sequence shown here is derived from an EMBL/GenBank/DDBJ whole genome shotgun (WGS) entry which is preliminary data.</text>
</comment>
<proteinExistence type="predicted"/>
<dbReference type="Gene3D" id="3.40.50.10140">
    <property type="entry name" value="Toll/interleukin-1 receptor homology (TIR) domain"/>
    <property type="match status" value="1"/>
</dbReference>
<dbReference type="Proteomes" id="UP000827721">
    <property type="component" value="Unassembled WGS sequence"/>
</dbReference>
<keyword evidence="2" id="KW-0378">Hydrolase</keyword>
<dbReference type="PANTHER" id="PTHR32009:SF39">
    <property type="entry name" value="TIR DOMAIN-CONTAINING PROTEIN"/>
    <property type="match status" value="1"/>
</dbReference>
<protein>
    <recommendedName>
        <fullName evidence="1">ADP-ribosyl cyclase/cyclic ADP-ribose hydrolase</fullName>
        <ecNumber evidence="1">3.2.2.6</ecNumber>
    </recommendedName>
</protein>
<sequence>MSGNKRALDFPSSSSKRLKFSLSSSSTCSDSRWKYDVFLSFRGVDTRNFTDHLYAALDQKGIYTFRDDERLERGKRFHQNSWKPLKVRGFQPLNYASSTWCLEELAKIVECMDTKIHTVLPIFYDVDPSDVRKQRNDFKTAFDKHEQDFKDNLEKVQRWRSALTQVGKLSGWHLQDRYH</sequence>
<dbReference type="Pfam" id="PF01582">
    <property type="entry name" value="TIR"/>
    <property type="match status" value="2"/>
</dbReference>
<organism evidence="6 7">
    <name type="scientific">Xanthoceras sorbifolium</name>
    <dbReference type="NCBI Taxonomy" id="99658"/>
    <lineage>
        <taxon>Eukaryota</taxon>
        <taxon>Viridiplantae</taxon>
        <taxon>Streptophyta</taxon>
        <taxon>Embryophyta</taxon>
        <taxon>Tracheophyta</taxon>
        <taxon>Spermatophyta</taxon>
        <taxon>Magnoliopsida</taxon>
        <taxon>eudicotyledons</taxon>
        <taxon>Gunneridae</taxon>
        <taxon>Pentapetalae</taxon>
        <taxon>rosids</taxon>
        <taxon>malvids</taxon>
        <taxon>Sapindales</taxon>
        <taxon>Sapindaceae</taxon>
        <taxon>Xanthoceroideae</taxon>
        <taxon>Xanthoceras</taxon>
    </lineage>
</organism>
<comment type="catalytic activity">
    <reaction evidence="4">
        <text>NAD(+) + H2O = ADP-D-ribose + nicotinamide + H(+)</text>
        <dbReference type="Rhea" id="RHEA:16301"/>
        <dbReference type="ChEBI" id="CHEBI:15377"/>
        <dbReference type="ChEBI" id="CHEBI:15378"/>
        <dbReference type="ChEBI" id="CHEBI:17154"/>
        <dbReference type="ChEBI" id="CHEBI:57540"/>
        <dbReference type="ChEBI" id="CHEBI:57967"/>
        <dbReference type="EC" id="3.2.2.6"/>
    </reaction>
    <physiologicalReaction direction="left-to-right" evidence="4">
        <dbReference type="Rhea" id="RHEA:16302"/>
    </physiologicalReaction>
</comment>
<dbReference type="EC" id="3.2.2.6" evidence="1"/>
<dbReference type="EMBL" id="JAFEMO010000007">
    <property type="protein sequence ID" value="KAH7568384.1"/>
    <property type="molecule type" value="Genomic_DNA"/>
</dbReference>
<name>A0ABQ8HVK2_9ROSI</name>
<dbReference type="InterPro" id="IPR035897">
    <property type="entry name" value="Toll_tir_struct_dom_sf"/>
</dbReference>
<evidence type="ECO:0000256" key="3">
    <source>
        <dbReference type="ARBA" id="ARBA00023027"/>
    </source>
</evidence>
<evidence type="ECO:0000256" key="4">
    <source>
        <dbReference type="ARBA" id="ARBA00047304"/>
    </source>
</evidence>
<evidence type="ECO:0000259" key="5">
    <source>
        <dbReference type="PROSITE" id="PS50104"/>
    </source>
</evidence>
<evidence type="ECO:0000256" key="1">
    <source>
        <dbReference type="ARBA" id="ARBA00011982"/>
    </source>
</evidence>